<accession>A0A7Y7B9S7</accession>
<evidence type="ECO:0000313" key="8">
    <source>
        <dbReference type="EMBL" id="NVK81643.1"/>
    </source>
</evidence>
<feature type="transmembrane region" description="Helical" evidence="6">
    <location>
        <begin position="178"/>
        <end position="197"/>
    </location>
</feature>
<comment type="caution">
    <text evidence="8">The sequence shown here is derived from an EMBL/GenBank/DDBJ whole genome shotgun (WGS) entry which is preliminary data.</text>
</comment>
<organism evidence="8 9">
    <name type="scientific">Streptomyces morookaense</name>
    <name type="common">Streptoverticillium morookaense</name>
    <dbReference type="NCBI Taxonomy" id="1970"/>
    <lineage>
        <taxon>Bacteria</taxon>
        <taxon>Bacillati</taxon>
        <taxon>Actinomycetota</taxon>
        <taxon>Actinomycetes</taxon>
        <taxon>Kitasatosporales</taxon>
        <taxon>Streptomycetaceae</taxon>
        <taxon>Streptomyces</taxon>
    </lineage>
</organism>
<proteinExistence type="predicted"/>
<name>A0A7Y7B9S7_STRMO</name>
<feature type="transmembrane region" description="Helical" evidence="6">
    <location>
        <begin position="235"/>
        <end position="255"/>
    </location>
</feature>
<dbReference type="InterPro" id="IPR011701">
    <property type="entry name" value="MFS"/>
</dbReference>
<dbReference type="Gene3D" id="1.20.1250.20">
    <property type="entry name" value="MFS general substrate transporter like domains"/>
    <property type="match status" value="1"/>
</dbReference>
<reference evidence="8 9" key="1">
    <citation type="submission" date="2020-04" db="EMBL/GenBank/DDBJ databases">
        <title>Draft Genome Sequence of Streptomyces morookaense DSM 40503, an 8-azaguanine-producing strain.</title>
        <authorList>
            <person name="Qi J."/>
            <person name="Gao J.-M."/>
        </authorList>
    </citation>
    <scope>NUCLEOTIDE SEQUENCE [LARGE SCALE GENOMIC DNA]</scope>
    <source>
        <strain evidence="8 9">DSM 40503</strain>
    </source>
</reference>
<dbReference type="GO" id="GO:0005886">
    <property type="term" value="C:plasma membrane"/>
    <property type="evidence" value="ECO:0007669"/>
    <property type="project" value="UniProtKB-SubCell"/>
</dbReference>
<dbReference type="GO" id="GO:0046677">
    <property type="term" value="P:response to antibiotic"/>
    <property type="evidence" value="ECO:0007669"/>
    <property type="project" value="UniProtKB-KW"/>
</dbReference>
<feature type="transmembrane region" description="Helical" evidence="6">
    <location>
        <begin position="312"/>
        <end position="333"/>
    </location>
</feature>
<gene>
    <name evidence="8" type="ORF">HG542_28920</name>
</gene>
<dbReference type="PROSITE" id="PS50850">
    <property type="entry name" value="MFS"/>
    <property type="match status" value="1"/>
</dbReference>
<evidence type="ECO:0000259" key="7">
    <source>
        <dbReference type="PROSITE" id="PS50850"/>
    </source>
</evidence>
<keyword evidence="4 6" id="KW-0472">Membrane</keyword>
<evidence type="ECO:0000256" key="2">
    <source>
        <dbReference type="ARBA" id="ARBA00022692"/>
    </source>
</evidence>
<dbReference type="PANTHER" id="PTHR42718:SF39">
    <property type="entry name" value="ACTINORHODIN TRANSPORTER-RELATED"/>
    <property type="match status" value="1"/>
</dbReference>
<dbReference type="Pfam" id="PF07690">
    <property type="entry name" value="MFS_1"/>
    <property type="match status" value="1"/>
</dbReference>
<dbReference type="InterPro" id="IPR036259">
    <property type="entry name" value="MFS_trans_sf"/>
</dbReference>
<feature type="transmembrane region" description="Helical" evidence="6">
    <location>
        <begin position="376"/>
        <end position="399"/>
    </location>
</feature>
<keyword evidence="2 6" id="KW-0812">Transmembrane</keyword>
<feature type="transmembrane region" description="Helical" evidence="6">
    <location>
        <begin position="282"/>
        <end position="306"/>
    </location>
</feature>
<dbReference type="GO" id="GO:0022857">
    <property type="term" value="F:transmembrane transporter activity"/>
    <property type="evidence" value="ECO:0007669"/>
    <property type="project" value="InterPro"/>
</dbReference>
<feature type="transmembrane region" description="Helical" evidence="6">
    <location>
        <begin position="209"/>
        <end position="229"/>
    </location>
</feature>
<comment type="subcellular location">
    <subcellularLocation>
        <location evidence="1">Cell membrane</location>
        <topology evidence="1">Multi-pass membrane protein</topology>
    </subcellularLocation>
</comment>
<dbReference type="InterPro" id="IPR020846">
    <property type="entry name" value="MFS_dom"/>
</dbReference>
<keyword evidence="5" id="KW-0046">Antibiotic resistance</keyword>
<protein>
    <submittedName>
        <fullName evidence="8">MFS transporter</fullName>
    </submittedName>
</protein>
<evidence type="ECO:0000256" key="1">
    <source>
        <dbReference type="ARBA" id="ARBA00004651"/>
    </source>
</evidence>
<feature type="transmembrane region" description="Helical" evidence="6">
    <location>
        <begin position="345"/>
        <end position="364"/>
    </location>
</feature>
<evidence type="ECO:0000256" key="3">
    <source>
        <dbReference type="ARBA" id="ARBA00022989"/>
    </source>
</evidence>
<feature type="transmembrane region" description="Helical" evidence="6">
    <location>
        <begin position="411"/>
        <end position="434"/>
    </location>
</feature>
<evidence type="ECO:0000256" key="5">
    <source>
        <dbReference type="ARBA" id="ARBA00023251"/>
    </source>
</evidence>
<dbReference type="AlphaFoldDB" id="A0A7Y7B9S7"/>
<dbReference type="EMBL" id="JABBXF010000088">
    <property type="protein sequence ID" value="NVK81643.1"/>
    <property type="molecule type" value="Genomic_DNA"/>
</dbReference>
<dbReference type="Gene3D" id="1.20.1720.10">
    <property type="entry name" value="Multidrug resistance protein D"/>
    <property type="match status" value="1"/>
</dbReference>
<feature type="transmembrane region" description="Helical" evidence="6">
    <location>
        <begin position="111"/>
        <end position="132"/>
    </location>
</feature>
<keyword evidence="3 6" id="KW-1133">Transmembrane helix</keyword>
<dbReference type="SUPFAM" id="SSF103473">
    <property type="entry name" value="MFS general substrate transporter"/>
    <property type="match status" value="1"/>
</dbReference>
<feature type="transmembrane region" description="Helical" evidence="6">
    <location>
        <begin position="454"/>
        <end position="473"/>
    </location>
</feature>
<evidence type="ECO:0000256" key="4">
    <source>
        <dbReference type="ARBA" id="ARBA00023136"/>
    </source>
</evidence>
<dbReference type="Proteomes" id="UP000587462">
    <property type="component" value="Unassembled WGS sequence"/>
</dbReference>
<feature type="transmembrane region" description="Helical" evidence="6">
    <location>
        <begin position="86"/>
        <end position="105"/>
    </location>
</feature>
<evidence type="ECO:0000256" key="6">
    <source>
        <dbReference type="SAM" id="Phobius"/>
    </source>
</evidence>
<dbReference type="CDD" id="cd17321">
    <property type="entry name" value="MFS_MMR_MDR_like"/>
    <property type="match status" value="1"/>
</dbReference>
<sequence>MQVKDHAAPTVAVWRWRWAALAALLTAEAMNLLDATVVQVAAPVIRADLGGADSVVQWVSAAYTLPFAALLITGGRLGDALGRRRVFVAGTAVFALASVACALAPSTGVLLAARAVQGTAAALVIPQTFGLIKAMFAGPELARALGSIGPVMGLAAVCGPVLGSVLTHADLCGSSWRAAFLVNVPLAAAVLAAAPLLREDRAAQRPRPDLPGTGLAVLGTALVVHPLIACGAAGLPARGAAELFSGALVLVVFALQQRRGARRGRSPLVEPSLFRGRGFPAALVLSALFFAVVNGLTSVVVLQLQLGLGSGVLAAGLSLLPWSCALAAASWAAGAHLVPRHGARVMFAGLAVLLAGLLGALAAYHAARPGGYPWPLLVALAVGGAGNGLFTVPFFTAALSRVRPHETGSAAGLLNAVQQFGGTLGIALLGSVFFRALSTGAPGAASLVGARHAFLLAAGLLVAATVAAAVLYADGRSRPVPSGAEADTVM</sequence>
<keyword evidence="9" id="KW-1185">Reference proteome</keyword>
<feature type="domain" description="Major facilitator superfamily (MFS) profile" evidence="7">
    <location>
        <begin position="20"/>
        <end position="476"/>
    </location>
</feature>
<evidence type="ECO:0000313" key="9">
    <source>
        <dbReference type="Proteomes" id="UP000587462"/>
    </source>
</evidence>
<dbReference type="PANTHER" id="PTHR42718">
    <property type="entry name" value="MAJOR FACILITATOR SUPERFAMILY MULTIDRUG TRANSPORTER MFSC"/>
    <property type="match status" value="1"/>
</dbReference>
<feature type="transmembrane region" description="Helical" evidence="6">
    <location>
        <begin position="144"/>
        <end position="166"/>
    </location>
</feature>
<feature type="transmembrane region" description="Helical" evidence="6">
    <location>
        <begin position="55"/>
        <end position="74"/>
    </location>
</feature>